<organism evidence="1">
    <name type="scientific">Siphoviridae sp. ctcx61</name>
    <dbReference type="NCBI Taxonomy" id="2825575"/>
    <lineage>
        <taxon>Viruses</taxon>
        <taxon>Duplodnaviria</taxon>
        <taxon>Heunggongvirae</taxon>
        <taxon>Uroviricota</taxon>
        <taxon>Caudoviricetes</taxon>
    </lineage>
</organism>
<reference evidence="1" key="1">
    <citation type="journal article" date="2021" name="Proc. Natl. Acad. Sci. U.S.A.">
        <title>A Catalog of Tens of Thousands of Viruses from Human Metagenomes Reveals Hidden Associations with Chronic Diseases.</title>
        <authorList>
            <person name="Tisza M.J."/>
            <person name="Buck C.B."/>
        </authorList>
    </citation>
    <scope>NUCLEOTIDE SEQUENCE</scope>
    <source>
        <strain evidence="1">Ctcx61</strain>
    </source>
</reference>
<dbReference type="GO" id="GO:0006355">
    <property type="term" value="P:regulation of DNA-templated transcription"/>
    <property type="evidence" value="ECO:0007669"/>
    <property type="project" value="InterPro"/>
</dbReference>
<accession>A0A8S5TWN7</accession>
<evidence type="ECO:0000313" key="1">
    <source>
        <dbReference type="EMBL" id="DAF86637.1"/>
    </source>
</evidence>
<protein>
    <submittedName>
        <fullName evidence="1">Repressor</fullName>
    </submittedName>
</protein>
<dbReference type="InterPro" id="IPR010985">
    <property type="entry name" value="Ribbon_hlx_hlx"/>
</dbReference>
<dbReference type="SUPFAM" id="SSF47598">
    <property type="entry name" value="Ribbon-helix-helix"/>
    <property type="match status" value="1"/>
</dbReference>
<sequence length="90" mass="10744">MILRHLGGVLLKKNFLLRVDEEIFDKVKDISEVEDRSINYMMCKLINRGLNCINLDDSIEKEIEEYANKSRMSKSDLIKTIWKVYKKTYR</sequence>
<dbReference type="EMBL" id="BK015949">
    <property type="protein sequence ID" value="DAF86637.1"/>
    <property type="molecule type" value="Genomic_DNA"/>
</dbReference>
<proteinExistence type="predicted"/>
<name>A0A8S5TWN7_9CAUD</name>